<dbReference type="InterPro" id="IPR036697">
    <property type="entry name" value="Hemocyanin_N_sf"/>
</dbReference>
<dbReference type="PROSITE" id="PS00210">
    <property type="entry name" value="HEMOCYANIN_2"/>
    <property type="match status" value="1"/>
</dbReference>
<protein>
    <submittedName>
        <fullName evidence="10">Hemocyanin subunit a</fullName>
    </submittedName>
</protein>
<keyword evidence="7" id="KW-0186">Copper</keyword>
<evidence type="ECO:0000259" key="9">
    <source>
        <dbReference type="PROSITE" id="PS00498"/>
    </source>
</evidence>
<dbReference type="Gene3D" id="2.60.40.1520">
    <property type="entry name" value="Hemocyanin, C-terminal domain"/>
    <property type="match status" value="1"/>
</dbReference>
<dbReference type="Gene3D" id="1.10.1280.10">
    <property type="entry name" value="Di-copper center containing domain from catechol oxidase"/>
    <property type="match status" value="1"/>
</dbReference>
<dbReference type="PRINTS" id="PR00187">
    <property type="entry name" value="HAEMOCYANIN"/>
</dbReference>
<dbReference type="InterPro" id="IPR013788">
    <property type="entry name" value="Hemocyanin/hexamerin"/>
</dbReference>
<dbReference type="Pfam" id="PF00372">
    <property type="entry name" value="Hemocyanin_M"/>
    <property type="match status" value="1"/>
</dbReference>
<dbReference type="GO" id="GO:0005344">
    <property type="term" value="F:oxygen carrier activity"/>
    <property type="evidence" value="ECO:0007669"/>
    <property type="project" value="UniProtKB-KW"/>
</dbReference>
<dbReference type="PROSITE" id="PS00209">
    <property type="entry name" value="HEMOCYANIN_1"/>
    <property type="match status" value="1"/>
</dbReference>
<dbReference type="GO" id="GO:0005576">
    <property type="term" value="C:extracellular region"/>
    <property type="evidence" value="ECO:0007669"/>
    <property type="project" value="UniProtKB-SubCell"/>
</dbReference>
<evidence type="ECO:0000256" key="1">
    <source>
        <dbReference type="ARBA" id="ARBA00002958"/>
    </source>
</evidence>
<dbReference type="AlphaFoldDB" id="G8YZR8"/>
<evidence type="ECO:0000256" key="2">
    <source>
        <dbReference type="ARBA" id="ARBA00004239"/>
    </source>
</evidence>
<keyword evidence="5" id="KW-0561">Oxygen transport</keyword>
<proteinExistence type="evidence at transcript level"/>
<dbReference type="GO" id="GO:0046872">
    <property type="term" value="F:metal ion binding"/>
    <property type="evidence" value="ECO:0007669"/>
    <property type="project" value="UniProtKB-KW"/>
</dbReference>
<dbReference type="PROSITE" id="PS00498">
    <property type="entry name" value="TYROSINASE_2"/>
    <property type="match status" value="1"/>
</dbReference>
<dbReference type="InterPro" id="IPR002227">
    <property type="entry name" value="Tyrosinase_Cu-bd"/>
</dbReference>
<evidence type="ECO:0000256" key="5">
    <source>
        <dbReference type="ARBA" id="ARBA00022621"/>
    </source>
</evidence>
<evidence type="ECO:0000256" key="6">
    <source>
        <dbReference type="ARBA" id="ARBA00022723"/>
    </source>
</evidence>
<keyword evidence="4" id="KW-0964">Secreted</keyword>
<evidence type="ECO:0000256" key="4">
    <source>
        <dbReference type="ARBA" id="ARBA00022525"/>
    </source>
</evidence>
<dbReference type="InterPro" id="IPR000896">
    <property type="entry name" value="Hemocyanin/hexamerin_mid_dom"/>
</dbReference>
<dbReference type="Gene3D" id="1.20.1370.10">
    <property type="entry name" value="Hemocyanin, N-terminal domain"/>
    <property type="match status" value="1"/>
</dbReference>
<dbReference type="SUPFAM" id="SSF48050">
    <property type="entry name" value="Hemocyanin, N-terminal domain"/>
    <property type="match status" value="1"/>
</dbReference>
<keyword evidence="3" id="KW-0813">Transport</keyword>
<evidence type="ECO:0000256" key="3">
    <source>
        <dbReference type="ARBA" id="ARBA00022448"/>
    </source>
</evidence>
<evidence type="ECO:0000256" key="8">
    <source>
        <dbReference type="ARBA" id="ARBA00023157"/>
    </source>
</evidence>
<dbReference type="InterPro" id="IPR005204">
    <property type="entry name" value="Hemocyanin_N"/>
</dbReference>
<dbReference type="Pfam" id="PF03722">
    <property type="entry name" value="Hemocyanin_N"/>
    <property type="match status" value="1"/>
</dbReference>
<dbReference type="InterPro" id="IPR005203">
    <property type="entry name" value="Hemocyanin_C"/>
</dbReference>
<sequence length="631" mass="72744">MTIHDRQIAVLKLYKYLSVATVTGGVHEDDDVDARLHGIGKGVSTSEIFSCFYPKHLEAAEKLYKVLYEAKSFDDFIHLAEQARTIVNPSLFAFATEVALLHRPDCKGLSVPNIQEVFSDKFIPAATLIRAFIEASVKTPGDESDVVVDVKEHGTILDPEHKLAYYREDVEVNAHHWHWHIVYPSTWDAKYFGKSKDRKGELFYYMHQQMCARYDCERLSNGLQRMVPFHNFDEELEGYAPHLTHIGSGRYYSSRPDHMTLHDLSEVDVLDMIRWRERIMQAINLRHVIDEHNKEIPLDEEHGVDILGALIESSHDSVNKEFYGSLHNWGHIMMSNIHDPDGRFQETPGVMTDTATSLRDPIFYRFHRFIDNVFQEYKVSLPEYTREQLNFPDVEVVGARVHSDIDNVIHTYMVMDELELSHCMNFGTAASVKARYHRLDHDAYSYSISVQNNGSTIKHGTVRIFLAPVHDELGNDLSLDEQRYLFIEMDKFKTELRPGKNTIIRGSFDSSITLSRQNTFAKLEHGSDIDENLTEYCSCGWPSHLLVPRGNEKGMDFDLFVMVTDWEKDKVESAHDDPLCTDAVSYCGVIDDKYPDKKAMGFPFDRYISSDREKFLSPNMRLTKIIIKHDE</sequence>
<dbReference type="InterPro" id="IPR008922">
    <property type="entry name" value="Di-copper_centre_dom_sf"/>
</dbReference>
<feature type="domain" description="Tyrosinase copper-binding" evidence="9">
    <location>
        <begin position="360"/>
        <end position="371"/>
    </location>
</feature>
<keyword evidence="6" id="KW-0479">Metal-binding</keyword>
<name>G8YZR8_MASGI</name>
<dbReference type="PANTHER" id="PTHR11511:SF4">
    <property type="entry name" value="PHENOLOXIDASE 2-RELATED"/>
    <property type="match status" value="1"/>
</dbReference>
<gene>
    <name evidence="10" type="primary">HcA</name>
</gene>
<evidence type="ECO:0000313" key="10">
    <source>
        <dbReference type="EMBL" id="CCA94922.1"/>
    </source>
</evidence>
<reference evidence="10" key="1">
    <citation type="journal article" date="2012" name="BMC Evol. Biol.">
        <title>The diversity and evolution of chelicerate hemocyanins.</title>
        <authorList>
            <person name="Rehm P."/>
            <person name="Pick C."/>
            <person name="Borner J."/>
            <person name="Markl J."/>
            <person name="Burmester T."/>
        </authorList>
    </citation>
    <scope>NUCLEOTIDE SEQUENCE</scope>
</reference>
<evidence type="ECO:0000256" key="7">
    <source>
        <dbReference type="ARBA" id="ARBA00023008"/>
    </source>
</evidence>
<dbReference type="EMBL" id="FR865920">
    <property type="protein sequence ID" value="CCA94922.1"/>
    <property type="molecule type" value="mRNA"/>
</dbReference>
<dbReference type="SUPFAM" id="SSF48056">
    <property type="entry name" value="Di-copper centre-containing domain"/>
    <property type="match status" value="1"/>
</dbReference>
<dbReference type="GO" id="GO:0016491">
    <property type="term" value="F:oxidoreductase activity"/>
    <property type="evidence" value="ECO:0007669"/>
    <property type="project" value="InterPro"/>
</dbReference>
<dbReference type="InterPro" id="IPR037020">
    <property type="entry name" value="Hemocyanin_C_sf"/>
</dbReference>
<dbReference type="InterPro" id="IPR014756">
    <property type="entry name" value="Ig_E-set"/>
</dbReference>
<dbReference type="FunFam" id="1.10.1280.10:FF:000004">
    <property type="entry name" value="Hemocyanin subunit 2"/>
    <property type="match status" value="1"/>
</dbReference>
<dbReference type="FunFam" id="2.60.40.1520:FF:000001">
    <property type="entry name" value="Hemocyanin subunit 2"/>
    <property type="match status" value="1"/>
</dbReference>
<comment type="subcellular location">
    <subcellularLocation>
        <location evidence="2">Secreted</location>
        <location evidence="2">Extracellular space</location>
    </subcellularLocation>
</comment>
<dbReference type="Pfam" id="PF03723">
    <property type="entry name" value="Hemocyanin_C"/>
    <property type="match status" value="1"/>
</dbReference>
<dbReference type="SUPFAM" id="SSF81296">
    <property type="entry name" value="E set domains"/>
    <property type="match status" value="1"/>
</dbReference>
<keyword evidence="8" id="KW-1015">Disulfide bond</keyword>
<accession>G8YZR8</accession>
<dbReference type="PANTHER" id="PTHR11511">
    <property type="entry name" value="LARVAL STORAGE PROTEIN/PHENOLOXIDASE"/>
    <property type="match status" value="1"/>
</dbReference>
<comment type="function">
    <text evidence="1">Hemocyanins are copper-containing oxygen carriers occurring freely dissolved in the hemolymph of many mollusks and arthropods.</text>
</comment>
<organism evidence="10">
    <name type="scientific">Mastigoproctus giganteus</name>
    <name type="common">Giant vinegaroon</name>
    <name type="synonym">Thelyphonus giganteus</name>
    <dbReference type="NCBI Taxonomy" id="58767"/>
    <lineage>
        <taxon>Eukaryota</taxon>
        <taxon>Metazoa</taxon>
        <taxon>Ecdysozoa</taxon>
        <taxon>Arthropoda</taxon>
        <taxon>Chelicerata</taxon>
        <taxon>Arachnida</taxon>
        <taxon>Uropygi</taxon>
        <taxon>Thelyphonida</taxon>
        <taxon>Thelyphonidae</taxon>
        <taxon>Mastigoproctus</taxon>
    </lineage>
</organism>